<evidence type="ECO:0000313" key="2">
    <source>
        <dbReference type="Proteomes" id="UP000799770"/>
    </source>
</evidence>
<reference evidence="1" key="1">
    <citation type="journal article" date="2020" name="Stud. Mycol.">
        <title>101 Dothideomycetes genomes: a test case for predicting lifestyles and emergence of pathogens.</title>
        <authorList>
            <person name="Haridas S."/>
            <person name="Albert R."/>
            <person name="Binder M."/>
            <person name="Bloem J."/>
            <person name="Labutti K."/>
            <person name="Salamov A."/>
            <person name="Andreopoulos B."/>
            <person name="Baker S."/>
            <person name="Barry K."/>
            <person name="Bills G."/>
            <person name="Bluhm B."/>
            <person name="Cannon C."/>
            <person name="Castanera R."/>
            <person name="Culley D."/>
            <person name="Daum C."/>
            <person name="Ezra D."/>
            <person name="Gonzalez J."/>
            <person name="Henrissat B."/>
            <person name="Kuo A."/>
            <person name="Liang C."/>
            <person name="Lipzen A."/>
            <person name="Lutzoni F."/>
            <person name="Magnuson J."/>
            <person name="Mondo S."/>
            <person name="Nolan M."/>
            <person name="Ohm R."/>
            <person name="Pangilinan J."/>
            <person name="Park H.-J."/>
            <person name="Ramirez L."/>
            <person name="Alfaro M."/>
            <person name="Sun H."/>
            <person name="Tritt A."/>
            <person name="Yoshinaga Y."/>
            <person name="Zwiers L.-H."/>
            <person name="Turgeon B."/>
            <person name="Goodwin S."/>
            <person name="Spatafora J."/>
            <person name="Crous P."/>
            <person name="Grigoriev I."/>
        </authorList>
    </citation>
    <scope>NUCLEOTIDE SEQUENCE</scope>
    <source>
        <strain evidence="1">CBS 627.86</strain>
    </source>
</reference>
<evidence type="ECO:0000313" key="1">
    <source>
        <dbReference type="EMBL" id="KAF2112230.1"/>
    </source>
</evidence>
<dbReference type="AlphaFoldDB" id="A0A6A5YYP5"/>
<protein>
    <submittedName>
        <fullName evidence="1">Uncharacterized protein</fullName>
    </submittedName>
</protein>
<keyword evidence="2" id="KW-1185">Reference proteome</keyword>
<sequence length="138" mass="15316">MIITIILLLLLHPLQIMQHLIFLPVLIMSISIINIVPLPVPHISVSIFDVDIAVSNRALVSPPRLTPMLTPRSSPRSSLGLLLRLSTRLPTVSRADDNGESHARERVDEIIVDPLSVARIVGKASRWHCYLCCSLLMC</sequence>
<dbReference type="EMBL" id="ML977332">
    <property type="protein sequence ID" value="KAF2112230.1"/>
    <property type="molecule type" value="Genomic_DNA"/>
</dbReference>
<dbReference type="Proteomes" id="UP000799770">
    <property type="component" value="Unassembled WGS sequence"/>
</dbReference>
<accession>A0A6A5YYP5</accession>
<name>A0A6A5YYP5_9PLEO</name>
<organism evidence="1 2">
    <name type="scientific">Lophiotrema nucula</name>
    <dbReference type="NCBI Taxonomy" id="690887"/>
    <lineage>
        <taxon>Eukaryota</taxon>
        <taxon>Fungi</taxon>
        <taxon>Dikarya</taxon>
        <taxon>Ascomycota</taxon>
        <taxon>Pezizomycotina</taxon>
        <taxon>Dothideomycetes</taxon>
        <taxon>Pleosporomycetidae</taxon>
        <taxon>Pleosporales</taxon>
        <taxon>Lophiotremataceae</taxon>
        <taxon>Lophiotrema</taxon>
    </lineage>
</organism>
<proteinExistence type="predicted"/>
<gene>
    <name evidence="1" type="ORF">BDV96DRAFT_581384</name>
</gene>